<evidence type="ECO:0000256" key="4">
    <source>
        <dbReference type="ARBA" id="ARBA00022692"/>
    </source>
</evidence>
<organism evidence="11 12">
    <name type="scientific">Drosophila mauritiana</name>
    <name type="common">Fruit fly</name>
    <dbReference type="NCBI Taxonomy" id="7226"/>
    <lineage>
        <taxon>Eukaryota</taxon>
        <taxon>Metazoa</taxon>
        <taxon>Ecdysozoa</taxon>
        <taxon>Arthropoda</taxon>
        <taxon>Hexapoda</taxon>
        <taxon>Insecta</taxon>
        <taxon>Pterygota</taxon>
        <taxon>Neoptera</taxon>
        <taxon>Endopterygota</taxon>
        <taxon>Diptera</taxon>
        <taxon>Brachycera</taxon>
        <taxon>Muscomorpha</taxon>
        <taxon>Ephydroidea</taxon>
        <taxon>Drosophilidae</taxon>
        <taxon>Drosophila</taxon>
        <taxon>Sophophora</taxon>
    </lineage>
</organism>
<dbReference type="AlphaFoldDB" id="A0A6P8JYI6"/>
<comment type="subcellular location">
    <subcellularLocation>
        <location evidence="1">Membrane</location>
        <topology evidence="1">Multi-pass membrane protein</topology>
    </subcellularLocation>
</comment>
<sequence>MAKLLNNVATPAWMWLLSNQQLRSNKKEVLDQLVRTPGQQLGNRADSFCFGQILKSTHSLFCQINPIRKSSHRKRKKRIDGHTSKNSYKDERVADRTTSSKLAIRFEAPKDEKIKAIIRPRWWSGGVAGAIAQCFTAPFDLIEARMVVIKKDRGMASNLQQAIRTHGFISLYDGLSAQLVRQLTYTSLRFHLYEMGKEHLDDPAGLWHKVLVAALAGCVAGVVGTPMELINTRMQVNRALPKETRWNYRNVFDGLYRVTREEGFTKLYSGCFLSFMRSSLITISQNAAYDQAKQIYAEVFHMKHDNTLLHLISSVTAAFICGPIIKPIENLRYLRMVDSRRLLNSISYMMRFGSRGPFRGMVPYVLRMVPNTVITFLSFEQLRVHFGYIEIEDDE</sequence>
<evidence type="ECO:0000313" key="11">
    <source>
        <dbReference type="Proteomes" id="UP000515162"/>
    </source>
</evidence>
<feature type="repeat" description="Solcar" evidence="8">
    <location>
        <begin position="208"/>
        <end position="295"/>
    </location>
</feature>
<gene>
    <name evidence="12" type="primary">LOC117139319</name>
</gene>
<evidence type="ECO:0000256" key="5">
    <source>
        <dbReference type="ARBA" id="ARBA00022737"/>
    </source>
</evidence>
<keyword evidence="6" id="KW-1133">Transmembrane helix</keyword>
<keyword evidence="3 9" id="KW-0813">Transport</keyword>
<feature type="region of interest" description="Disordered" evidence="10">
    <location>
        <begin position="72"/>
        <end position="94"/>
    </location>
</feature>
<dbReference type="Gene3D" id="1.50.40.10">
    <property type="entry name" value="Mitochondrial carrier domain"/>
    <property type="match status" value="1"/>
</dbReference>
<evidence type="ECO:0000256" key="8">
    <source>
        <dbReference type="PROSITE-ProRule" id="PRU00282"/>
    </source>
</evidence>
<evidence type="ECO:0000256" key="7">
    <source>
        <dbReference type="ARBA" id="ARBA00023136"/>
    </source>
</evidence>
<evidence type="ECO:0000256" key="1">
    <source>
        <dbReference type="ARBA" id="ARBA00004141"/>
    </source>
</evidence>
<dbReference type="Proteomes" id="UP000515162">
    <property type="component" value="Chromosome 3L"/>
</dbReference>
<keyword evidence="7 8" id="KW-0472">Membrane</keyword>
<dbReference type="Pfam" id="PF00153">
    <property type="entry name" value="Mito_carr"/>
    <property type="match status" value="3"/>
</dbReference>
<evidence type="ECO:0000256" key="6">
    <source>
        <dbReference type="ARBA" id="ARBA00022989"/>
    </source>
</evidence>
<evidence type="ECO:0000256" key="9">
    <source>
        <dbReference type="RuleBase" id="RU000488"/>
    </source>
</evidence>
<comment type="similarity">
    <text evidence="2 9">Belongs to the mitochondrial carrier (TC 2.A.29) family.</text>
</comment>
<keyword evidence="4 8" id="KW-0812">Transmembrane</keyword>
<dbReference type="FunFam" id="1.50.40.10:FF:000277">
    <property type="entry name" value="Uncharacterized protein"/>
    <property type="match status" value="1"/>
</dbReference>
<dbReference type="InterPro" id="IPR023395">
    <property type="entry name" value="MCP_dom_sf"/>
</dbReference>
<accession>A0A6P8JYI6</accession>
<feature type="compositionally biased region" description="Basic and acidic residues" evidence="10">
    <location>
        <begin position="80"/>
        <end position="94"/>
    </location>
</feature>
<dbReference type="PANTHER" id="PTHR45618">
    <property type="entry name" value="MITOCHONDRIAL DICARBOXYLATE CARRIER-RELATED"/>
    <property type="match status" value="1"/>
</dbReference>
<name>A0A6P8JYI6_DROMA</name>
<keyword evidence="11" id="KW-1185">Reference proteome</keyword>
<evidence type="ECO:0000313" key="12">
    <source>
        <dbReference type="RefSeq" id="XP_033157454.1"/>
    </source>
</evidence>
<dbReference type="GeneID" id="117139319"/>
<reference evidence="12" key="1">
    <citation type="submission" date="2025-08" db="UniProtKB">
        <authorList>
            <consortium name="RefSeq"/>
        </authorList>
    </citation>
    <scope>IDENTIFICATION</scope>
    <source>
        <strain evidence="12">Mau12</strain>
        <tissue evidence="12">Whole Body</tissue>
    </source>
</reference>
<dbReference type="InterPro" id="IPR018108">
    <property type="entry name" value="MCP_transmembrane"/>
</dbReference>
<keyword evidence="5" id="KW-0677">Repeat</keyword>
<dbReference type="GO" id="GO:0016020">
    <property type="term" value="C:membrane"/>
    <property type="evidence" value="ECO:0007669"/>
    <property type="project" value="UniProtKB-SubCell"/>
</dbReference>
<evidence type="ECO:0000256" key="10">
    <source>
        <dbReference type="SAM" id="MobiDB-lite"/>
    </source>
</evidence>
<dbReference type="InterPro" id="IPR050391">
    <property type="entry name" value="Mito_Metabolite_Transporter"/>
</dbReference>
<dbReference type="RefSeq" id="XP_033157454.1">
    <property type="nucleotide sequence ID" value="XM_033301563.1"/>
</dbReference>
<proteinExistence type="inferred from homology"/>
<dbReference type="SUPFAM" id="SSF103506">
    <property type="entry name" value="Mitochondrial carrier"/>
    <property type="match status" value="1"/>
</dbReference>
<feature type="repeat" description="Solcar" evidence="8">
    <location>
        <begin position="116"/>
        <end position="199"/>
    </location>
</feature>
<protein>
    <submittedName>
        <fullName evidence="12">Mitochondrial dicarboxylate carrier</fullName>
    </submittedName>
</protein>
<evidence type="ECO:0000256" key="2">
    <source>
        <dbReference type="ARBA" id="ARBA00006375"/>
    </source>
</evidence>
<feature type="repeat" description="Solcar" evidence="8">
    <location>
        <begin position="305"/>
        <end position="385"/>
    </location>
</feature>
<dbReference type="PROSITE" id="PS50920">
    <property type="entry name" value="SOLCAR"/>
    <property type="match status" value="3"/>
</dbReference>
<evidence type="ECO:0000256" key="3">
    <source>
        <dbReference type="ARBA" id="ARBA00022448"/>
    </source>
</evidence>